<accession>A0A8J3CJI0</accession>
<organism evidence="13 14">
    <name type="scientific">Longimycelium tulufanense</name>
    <dbReference type="NCBI Taxonomy" id="907463"/>
    <lineage>
        <taxon>Bacteria</taxon>
        <taxon>Bacillati</taxon>
        <taxon>Actinomycetota</taxon>
        <taxon>Actinomycetes</taxon>
        <taxon>Pseudonocardiales</taxon>
        <taxon>Pseudonocardiaceae</taxon>
        <taxon>Longimycelium</taxon>
    </lineage>
</organism>
<dbReference type="GO" id="GO:0005737">
    <property type="term" value="C:cytoplasm"/>
    <property type="evidence" value="ECO:0007669"/>
    <property type="project" value="TreeGrafter"/>
</dbReference>
<dbReference type="InterPro" id="IPR002912">
    <property type="entry name" value="ACT_dom"/>
</dbReference>
<comment type="pathway">
    <text evidence="1 10">Amino-acid biosynthesis; L-phenylalanine biosynthesis; phenylpyruvate from prephenate: step 1/1.</text>
</comment>
<dbReference type="Pfam" id="PF01842">
    <property type="entry name" value="ACT"/>
    <property type="match status" value="1"/>
</dbReference>
<dbReference type="CDD" id="cd04905">
    <property type="entry name" value="ACT_CM-PDT"/>
    <property type="match status" value="1"/>
</dbReference>
<proteinExistence type="predicted"/>
<comment type="catalytic activity">
    <reaction evidence="8 10">
        <text>prephenate + H(+) = 3-phenylpyruvate + CO2 + H2O</text>
        <dbReference type="Rhea" id="RHEA:21648"/>
        <dbReference type="ChEBI" id="CHEBI:15377"/>
        <dbReference type="ChEBI" id="CHEBI:15378"/>
        <dbReference type="ChEBI" id="CHEBI:16526"/>
        <dbReference type="ChEBI" id="CHEBI:18005"/>
        <dbReference type="ChEBI" id="CHEBI:29934"/>
        <dbReference type="EC" id="4.2.1.51"/>
    </reaction>
</comment>
<dbReference type="PANTHER" id="PTHR21022">
    <property type="entry name" value="PREPHENATE DEHYDRATASE P PROTEIN"/>
    <property type="match status" value="1"/>
</dbReference>
<evidence type="ECO:0000256" key="8">
    <source>
        <dbReference type="ARBA" id="ARBA00047848"/>
    </source>
</evidence>
<dbReference type="AlphaFoldDB" id="A0A8J3CJI0"/>
<protein>
    <recommendedName>
        <fullName evidence="3 10">Prephenate dehydratase</fullName>
        <shortName evidence="10">PDT</shortName>
        <ecNumber evidence="2 10">4.2.1.51</ecNumber>
    </recommendedName>
</protein>
<sequence length="311" mass="32647">MPRIGYFGPEGTFTEQATRSFCTDAGPIPPDSALVPLETIGTALDAVRAGEVEAACVPVENSVEGSVAATLDALVSGEPLVAVAETVLPIRFTVLVRPGTTAADVRTVATHPHAAAQVRNWLSEHLPGATVLPASSTAAAAVGVGRGEFDAAVAAPPAAERYPLDVLASNIADVRDAVTRFLLVRRPGTLPERTGADRTALAAVTADRIGALSEVLTELAAHGINMTRIESRPTRNRLGEYRFFVDFEGHVADARVGATLAALRRRCTEVRFLGSFPRADKVPNTVLPTNADTDFAAAAKWLEDVRAGHSA</sequence>
<evidence type="ECO:0000256" key="3">
    <source>
        <dbReference type="ARBA" id="ARBA00021872"/>
    </source>
</evidence>
<dbReference type="InterPro" id="IPR001086">
    <property type="entry name" value="Preph_deHydtase"/>
</dbReference>
<dbReference type="CDD" id="cd13632">
    <property type="entry name" value="PBP2_Aa-PDT_like"/>
    <property type="match status" value="1"/>
</dbReference>
<dbReference type="PROSITE" id="PS51171">
    <property type="entry name" value="PREPHENATE_DEHYDR_3"/>
    <property type="match status" value="1"/>
</dbReference>
<evidence type="ECO:0000259" key="11">
    <source>
        <dbReference type="PROSITE" id="PS51171"/>
    </source>
</evidence>
<dbReference type="UniPathway" id="UPA00121">
    <property type="reaction ID" value="UER00345"/>
</dbReference>
<evidence type="ECO:0000256" key="9">
    <source>
        <dbReference type="PIRSR" id="PIRSR001500-2"/>
    </source>
</evidence>
<evidence type="ECO:0000313" key="13">
    <source>
        <dbReference type="EMBL" id="GGM76071.1"/>
    </source>
</evidence>
<dbReference type="FunFam" id="3.40.190.10:FF:000064">
    <property type="entry name" value="Prephenate dehydratase"/>
    <property type="match status" value="1"/>
</dbReference>
<dbReference type="EMBL" id="BMMK01000036">
    <property type="protein sequence ID" value="GGM76071.1"/>
    <property type="molecule type" value="Genomic_DNA"/>
</dbReference>
<dbReference type="Pfam" id="PF00800">
    <property type="entry name" value="PDT"/>
    <property type="match status" value="1"/>
</dbReference>
<feature type="domain" description="ACT" evidence="12">
    <location>
        <begin position="200"/>
        <end position="278"/>
    </location>
</feature>
<evidence type="ECO:0000256" key="1">
    <source>
        <dbReference type="ARBA" id="ARBA00004741"/>
    </source>
</evidence>
<dbReference type="GO" id="GO:0004664">
    <property type="term" value="F:prephenate dehydratase activity"/>
    <property type="evidence" value="ECO:0007669"/>
    <property type="project" value="UniProtKB-UniRule"/>
</dbReference>
<name>A0A8J3CJI0_9PSEU</name>
<dbReference type="FunFam" id="3.30.70.260:FF:000012">
    <property type="entry name" value="Prephenate dehydratase"/>
    <property type="match status" value="1"/>
</dbReference>
<feature type="domain" description="Prephenate dehydratase" evidence="11">
    <location>
        <begin position="3"/>
        <end position="186"/>
    </location>
</feature>
<dbReference type="Gene3D" id="3.30.70.260">
    <property type="match status" value="1"/>
</dbReference>
<keyword evidence="14" id="KW-1185">Reference proteome</keyword>
<keyword evidence="4 10" id="KW-0028">Amino-acid biosynthesis</keyword>
<feature type="site" description="Essential for prephenate dehydratase activity" evidence="9">
    <location>
        <position position="179"/>
    </location>
</feature>
<comment type="caution">
    <text evidence="13">The sequence shown here is derived from an EMBL/GenBank/DDBJ whole genome shotgun (WGS) entry which is preliminary data.</text>
</comment>
<dbReference type="InterPro" id="IPR018528">
    <property type="entry name" value="Preph_deHydtase_CS"/>
</dbReference>
<dbReference type="SUPFAM" id="SSF55021">
    <property type="entry name" value="ACT-like"/>
    <property type="match status" value="1"/>
</dbReference>
<reference evidence="13" key="2">
    <citation type="submission" date="2020-09" db="EMBL/GenBank/DDBJ databases">
        <authorList>
            <person name="Sun Q."/>
            <person name="Zhou Y."/>
        </authorList>
    </citation>
    <scope>NUCLEOTIDE SEQUENCE</scope>
    <source>
        <strain evidence="13">CGMCC 4.5737</strain>
    </source>
</reference>
<keyword evidence="7 10" id="KW-0456">Lyase</keyword>
<evidence type="ECO:0000256" key="10">
    <source>
        <dbReference type="RuleBase" id="RU361254"/>
    </source>
</evidence>
<dbReference type="Proteomes" id="UP000637578">
    <property type="component" value="Unassembled WGS sequence"/>
</dbReference>
<dbReference type="GO" id="GO:0009094">
    <property type="term" value="P:L-phenylalanine biosynthetic process"/>
    <property type="evidence" value="ECO:0007669"/>
    <property type="project" value="UniProtKB-UniPathway"/>
</dbReference>
<evidence type="ECO:0000256" key="4">
    <source>
        <dbReference type="ARBA" id="ARBA00022605"/>
    </source>
</evidence>
<keyword evidence="6 10" id="KW-0584">Phenylalanine biosynthesis</keyword>
<reference evidence="13" key="1">
    <citation type="journal article" date="2014" name="Int. J. Syst. Evol. Microbiol.">
        <title>Complete genome sequence of Corynebacterium casei LMG S-19264T (=DSM 44701T), isolated from a smear-ripened cheese.</title>
        <authorList>
            <consortium name="US DOE Joint Genome Institute (JGI-PGF)"/>
            <person name="Walter F."/>
            <person name="Albersmeier A."/>
            <person name="Kalinowski J."/>
            <person name="Ruckert C."/>
        </authorList>
    </citation>
    <scope>NUCLEOTIDE SEQUENCE</scope>
    <source>
        <strain evidence="13">CGMCC 4.5737</strain>
    </source>
</reference>
<dbReference type="EC" id="4.2.1.51" evidence="2 10"/>
<evidence type="ECO:0000256" key="7">
    <source>
        <dbReference type="ARBA" id="ARBA00023239"/>
    </source>
</evidence>
<evidence type="ECO:0000259" key="12">
    <source>
        <dbReference type="PROSITE" id="PS51671"/>
    </source>
</evidence>
<gene>
    <name evidence="10 13" type="primary">pheA</name>
    <name evidence="13" type="ORF">GCM10012275_53460</name>
</gene>
<dbReference type="SUPFAM" id="SSF53850">
    <property type="entry name" value="Periplasmic binding protein-like II"/>
    <property type="match status" value="1"/>
</dbReference>
<dbReference type="NCBIfam" id="NF008865">
    <property type="entry name" value="PRK11898.1"/>
    <property type="match status" value="1"/>
</dbReference>
<evidence type="ECO:0000313" key="14">
    <source>
        <dbReference type="Proteomes" id="UP000637578"/>
    </source>
</evidence>
<evidence type="ECO:0000256" key="2">
    <source>
        <dbReference type="ARBA" id="ARBA00013147"/>
    </source>
</evidence>
<dbReference type="InterPro" id="IPR008242">
    <property type="entry name" value="Chor_mutase/pphenate_deHydtase"/>
</dbReference>
<dbReference type="PROSITE" id="PS00857">
    <property type="entry name" value="PREPHENATE_DEHYDR_1"/>
    <property type="match status" value="1"/>
</dbReference>
<dbReference type="PANTHER" id="PTHR21022:SF19">
    <property type="entry name" value="PREPHENATE DEHYDRATASE-RELATED"/>
    <property type="match status" value="1"/>
</dbReference>
<dbReference type="PROSITE" id="PS00858">
    <property type="entry name" value="PREPHENATE_DEHYDR_2"/>
    <property type="match status" value="1"/>
</dbReference>
<evidence type="ECO:0000256" key="5">
    <source>
        <dbReference type="ARBA" id="ARBA00023141"/>
    </source>
</evidence>
<keyword evidence="5 10" id="KW-0057">Aromatic amino acid biosynthesis</keyword>
<dbReference type="RefSeq" id="WP_189061186.1">
    <property type="nucleotide sequence ID" value="NZ_BMMK01000036.1"/>
</dbReference>
<dbReference type="InterPro" id="IPR045865">
    <property type="entry name" value="ACT-like_dom_sf"/>
</dbReference>
<dbReference type="Gene3D" id="3.40.190.10">
    <property type="entry name" value="Periplasmic binding protein-like II"/>
    <property type="match status" value="2"/>
</dbReference>
<evidence type="ECO:0000256" key="6">
    <source>
        <dbReference type="ARBA" id="ARBA00023222"/>
    </source>
</evidence>
<dbReference type="PIRSF" id="PIRSF001500">
    <property type="entry name" value="Chor_mut_pdt_Ppr"/>
    <property type="match status" value="1"/>
</dbReference>
<dbReference type="PROSITE" id="PS51671">
    <property type="entry name" value="ACT"/>
    <property type="match status" value="1"/>
</dbReference>